<dbReference type="EMBL" id="LKHV02000001">
    <property type="protein sequence ID" value="MCS5708008.1"/>
    <property type="molecule type" value="Genomic_DNA"/>
</dbReference>
<name>A0A0Q9Y9S3_9GAMM</name>
<comment type="caution">
    <text evidence="1">The sequence shown here is derived from an EMBL/GenBank/DDBJ whole genome shotgun (WGS) entry which is preliminary data.</text>
</comment>
<organism evidence="1">
    <name type="scientific">Candidatus Berkiella cookevillensis</name>
    <dbReference type="NCBI Taxonomy" id="437022"/>
    <lineage>
        <taxon>Bacteria</taxon>
        <taxon>Pseudomonadati</taxon>
        <taxon>Pseudomonadota</taxon>
        <taxon>Gammaproteobacteria</taxon>
        <taxon>Candidatus Berkiellales</taxon>
        <taxon>Candidatus Berkiellaceae</taxon>
        <taxon>Candidatus Berkiella</taxon>
    </lineage>
</organism>
<evidence type="ECO:0000313" key="1">
    <source>
        <dbReference type="EMBL" id="KRG17494.1"/>
    </source>
</evidence>
<dbReference type="Proteomes" id="UP000051494">
    <property type="component" value="Unassembled WGS sequence"/>
</dbReference>
<accession>A0A0Q9Y9S3</accession>
<dbReference type="OrthoDB" id="9795424at2"/>
<keyword evidence="3" id="KW-1185">Reference proteome</keyword>
<protein>
    <submittedName>
        <fullName evidence="1">Uncharacterized protein</fullName>
    </submittedName>
</protein>
<reference evidence="2" key="3">
    <citation type="submission" date="2021-06" db="EMBL/GenBank/DDBJ databases">
        <title>Genomic Description and Analysis of Intracellular Bacteria, Candidatus Berkiella cookevillensis and Candidatus Berkiella aquae.</title>
        <authorList>
            <person name="Kidane D.T."/>
            <person name="Mehari Y.T."/>
            <person name="Rice F.C."/>
            <person name="Arivett B.A."/>
            <person name="Farone A.L."/>
            <person name="Berk S.G."/>
            <person name="Farone M.B."/>
        </authorList>
    </citation>
    <scope>NUCLEOTIDE SEQUENCE</scope>
    <source>
        <strain evidence="2">CC99</strain>
    </source>
</reference>
<dbReference type="RefSeq" id="WP_057625337.1">
    <property type="nucleotide sequence ID" value="NZ_LKHV02000001.1"/>
</dbReference>
<sequence>MGAFERKSYLIAILSRYPSASRVIKTKILDEFCAVCKYNRKYAIRILNRGLATKRKRSGPKPVYQESHILDILKRIWFAADQPCSLKLKAMIPAWLPSYEDRHGALENEVKEKLLSISRSTIDRLLKPVRTKSKPKGQCTTKPSIFKTKIPIQMHQTGS</sequence>
<evidence type="ECO:0000313" key="2">
    <source>
        <dbReference type="EMBL" id="MCS5708008.1"/>
    </source>
</evidence>
<evidence type="ECO:0000313" key="3">
    <source>
        <dbReference type="Proteomes" id="UP000051494"/>
    </source>
</evidence>
<dbReference type="AlphaFoldDB" id="A0A0Q9Y9S3"/>
<dbReference type="STRING" id="437022.CC99x_02238"/>
<reference evidence="2" key="2">
    <citation type="journal article" date="2016" name="Genome Announc.">
        <title>Draft Genome Sequences of Two Novel Amoeba-Resistant Intranuclear Bacteria, 'Candidatus Berkiella cookevillensis' and 'Candidatus Berkiella aquae'.</title>
        <authorList>
            <person name="Mehari Y.T."/>
            <person name="Arivett B.A."/>
            <person name="Farone A.L."/>
            <person name="Gunderson J.H."/>
            <person name="Farone M.B."/>
        </authorList>
    </citation>
    <scope>NUCLEOTIDE SEQUENCE</scope>
    <source>
        <strain evidence="2">CC99</strain>
    </source>
</reference>
<reference evidence="1" key="1">
    <citation type="submission" date="2015-09" db="EMBL/GenBank/DDBJ databases">
        <title>Draft Genome Sequences of Two Novel Amoeba-resistant Intranuclear Bacteria, Candidatus Berkiella cookevillensis and Candidatus Berkiella aquae.</title>
        <authorList>
            <person name="Mehari Y.T."/>
            <person name="Arivett B.A."/>
            <person name="Farone A.L."/>
            <person name="Gunderson J.H."/>
            <person name="Farone M.B."/>
        </authorList>
    </citation>
    <scope>NUCLEOTIDE SEQUENCE [LARGE SCALE GENOMIC DNA]</scope>
    <source>
        <strain evidence="1">CC99</strain>
    </source>
</reference>
<dbReference type="EMBL" id="LKHV01000015">
    <property type="protein sequence ID" value="KRG17494.1"/>
    <property type="molecule type" value="Genomic_DNA"/>
</dbReference>
<gene>
    <name evidence="2" type="ORF">CC99x_003730</name>
    <name evidence="1" type="ORF">CC99x_02238</name>
</gene>
<proteinExistence type="predicted"/>